<accession>A0A642V0J9</accession>
<evidence type="ECO:0000313" key="4">
    <source>
        <dbReference type="Proteomes" id="UP000761534"/>
    </source>
</evidence>
<feature type="coiled-coil region" evidence="1">
    <location>
        <begin position="107"/>
        <end position="134"/>
    </location>
</feature>
<evidence type="ECO:0000256" key="1">
    <source>
        <dbReference type="SAM" id="Coils"/>
    </source>
</evidence>
<comment type="caution">
    <text evidence="3">The sequence shown here is derived from an EMBL/GenBank/DDBJ whole genome shotgun (WGS) entry which is preliminary data.</text>
</comment>
<dbReference type="VEuPathDB" id="FungiDB:TRICI_004322"/>
<reference evidence="3" key="1">
    <citation type="journal article" date="2019" name="G3 (Bethesda)">
        <title>Genome Assemblies of Two Rare Opportunistic Yeast Pathogens: Diutina rugosa (syn. Candida rugosa) and Trichomonascus ciferrii (syn. Candida ciferrii).</title>
        <authorList>
            <person name="Mixao V."/>
            <person name="Saus E."/>
            <person name="Hansen A.P."/>
            <person name="Lass-Florl C."/>
            <person name="Gabaldon T."/>
        </authorList>
    </citation>
    <scope>NUCLEOTIDE SEQUENCE</scope>
    <source>
        <strain evidence="3">CBS 4856</strain>
    </source>
</reference>
<protein>
    <submittedName>
        <fullName evidence="3">Uncharacterized protein</fullName>
    </submittedName>
</protein>
<name>A0A642V0J9_9ASCO</name>
<dbReference type="AlphaFoldDB" id="A0A642V0J9"/>
<proteinExistence type="predicted"/>
<sequence>METNTAPTSTPAPRGLRRNERQRKDDVSNLLSQMTDTASKSIAEKLGQSKIAIENQAAYQSRQLGLEEKPRTQKQEEIELRKMELEEYVKFKSKELNIRERLTNSQVSEAEVRMKQIQAQLDILEEQKANISKIQESVMNRMNVLINEGGHSIPELKQLTEVLALLRK</sequence>
<feature type="compositionally biased region" description="Polar residues" evidence="2">
    <location>
        <begin position="1"/>
        <end position="11"/>
    </location>
</feature>
<gene>
    <name evidence="3" type="ORF">TRICI_004322</name>
</gene>
<organism evidence="3 4">
    <name type="scientific">Trichomonascus ciferrii</name>
    <dbReference type="NCBI Taxonomy" id="44093"/>
    <lineage>
        <taxon>Eukaryota</taxon>
        <taxon>Fungi</taxon>
        <taxon>Dikarya</taxon>
        <taxon>Ascomycota</taxon>
        <taxon>Saccharomycotina</taxon>
        <taxon>Dipodascomycetes</taxon>
        <taxon>Dipodascales</taxon>
        <taxon>Trichomonascaceae</taxon>
        <taxon>Trichomonascus</taxon>
        <taxon>Trichomonascus ciferrii complex</taxon>
    </lineage>
</organism>
<evidence type="ECO:0000313" key="3">
    <source>
        <dbReference type="EMBL" id="KAA8909885.1"/>
    </source>
</evidence>
<keyword evidence="1" id="KW-0175">Coiled coil</keyword>
<keyword evidence="4" id="KW-1185">Reference proteome</keyword>
<feature type="compositionally biased region" description="Basic and acidic residues" evidence="2">
    <location>
        <begin position="17"/>
        <end position="27"/>
    </location>
</feature>
<feature type="region of interest" description="Disordered" evidence="2">
    <location>
        <begin position="1"/>
        <end position="31"/>
    </location>
</feature>
<dbReference type="EMBL" id="SWFS01000331">
    <property type="protein sequence ID" value="KAA8909885.1"/>
    <property type="molecule type" value="Genomic_DNA"/>
</dbReference>
<evidence type="ECO:0000256" key="2">
    <source>
        <dbReference type="SAM" id="MobiDB-lite"/>
    </source>
</evidence>
<dbReference type="Proteomes" id="UP000761534">
    <property type="component" value="Unassembled WGS sequence"/>
</dbReference>